<protein>
    <recommendedName>
        <fullName evidence="8">TF-B3 domain-containing protein</fullName>
    </recommendedName>
</protein>
<keyword evidence="5" id="KW-0539">Nucleus</keyword>
<gene>
    <name evidence="6" type="ORF">A2U01_0010592</name>
</gene>
<dbReference type="InterPro" id="IPR015300">
    <property type="entry name" value="DNA-bd_pseudobarrel_sf"/>
</dbReference>
<feature type="non-terminal residue" evidence="6">
    <location>
        <position position="210"/>
    </location>
</feature>
<reference evidence="6 7" key="1">
    <citation type="journal article" date="2018" name="Front. Plant Sci.">
        <title>Red Clover (Trifolium pratense) and Zigzag Clover (T. medium) - A Picture of Genomic Similarities and Differences.</title>
        <authorList>
            <person name="Dluhosova J."/>
            <person name="Istvanek J."/>
            <person name="Nedelnik J."/>
            <person name="Repkova J."/>
        </authorList>
    </citation>
    <scope>NUCLEOTIDE SEQUENCE [LARGE SCALE GENOMIC DNA]</scope>
    <source>
        <strain evidence="7">cv. 10/8</strain>
        <tissue evidence="6">Leaf</tissue>
    </source>
</reference>
<sequence>METYRDYLDVTSIGGFRTIYFIKQKFGEVDPDFVHQFGDQLPEKWRIMDYRFDEHFVTFNKDESHPLLMDGWHEMREVFDLHQNEEIQFAYYGKDVFGIMGSKRFETEDQLPNFHSRCVTPGTCHRFQVDLTRENIRNPYFDIWNAFAIFVRKSNFNVLTACCDNGTKTDLEVAIHENPFKMTAFGPDWFGFCRKNDFRAGDVLCFKFSL</sequence>
<comment type="subcellular location">
    <subcellularLocation>
        <location evidence="1">Nucleus</location>
    </subcellularLocation>
</comment>
<proteinExistence type="predicted"/>
<dbReference type="Proteomes" id="UP000265520">
    <property type="component" value="Unassembled WGS sequence"/>
</dbReference>
<keyword evidence="3" id="KW-0238">DNA-binding</keyword>
<evidence type="ECO:0000256" key="3">
    <source>
        <dbReference type="ARBA" id="ARBA00023125"/>
    </source>
</evidence>
<keyword evidence="2" id="KW-0805">Transcription regulation</keyword>
<dbReference type="GO" id="GO:0005634">
    <property type="term" value="C:nucleus"/>
    <property type="evidence" value="ECO:0007669"/>
    <property type="project" value="UniProtKB-SubCell"/>
</dbReference>
<dbReference type="SUPFAM" id="SSF101936">
    <property type="entry name" value="DNA-binding pseudobarrel domain"/>
    <property type="match status" value="1"/>
</dbReference>
<evidence type="ECO:0000256" key="2">
    <source>
        <dbReference type="ARBA" id="ARBA00023015"/>
    </source>
</evidence>
<evidence type="ECO:0000313" key="6">
    <source>
        <dbReference type="EMBL" id="MCH89692.1"/>
    </source>
</evidence>
<organism evidence="6 7">
    <name type="scientific">Trifolium medium</name>
    <dbReference type="NCBI Taxonomy" id="97028"/>
    <lineage>
        <taxon>Eukaryota</taxon>
        <taxon>Viridiplantae</taxon>
        <taxon>Streptophyta</taxon>
        <taxon>Embryophyta</taxon>
        <taxon>Tracheophyta</taxon>
        <taxon>Spermatophyta</taxon>
        <taxon>Magnoliopsida</taxon>
        <taxon>eudicotyledons</taxon>
        <taxon>Gunneridae</taxon>
        <taxon>Pentapetalae</taxon>
        <taxon>rosids</taxon>
        <taxon>fabids</taxon>
        <taxon>Fabales</taxon>
        <taxon>Fabaceae</taxon>
        <taxon>Papilionoideae</taxon>
        <taxon>50 kb inversion clade</taxon>
        <taxon>NPAAA clade</taxon>
        <taxon>Hologalegina</taxon>
        <taxon>IRL clade</taxon>
        <taxon>Trifolieae</taxon>
        <taxon>Trifolium</taxon>
    </lineage>
</organism>
<evidence type="ECO:0000256" key="1">
    <source>
        <dbReference type="ARBA" id="ARBA00004123"/>
    </source>
</evidence>
<evidence type="ECO:0000256" key="5">
    <source>
        <dbReference type="ARBA" id="ARBA00023242"/>
    </source>
</evidence>
<name>A0A392MR03_9FABA</name>
<dbReference type="EMBL" id="LXQA010016669">
    <property type="protein sequence ID" value="MCH89692.1"/>
    <property type="molecule type" value="Genomic_DNA"/>
</dbReference>
<evidence type="ECO:0000256" key="4">
    <source>
        <dbReference type="ARBA" id="ARBA00023163"/>
    </source>
</evidence>
<dbReference type="AlphaFoldDB" id="A0A392MR03"/>
<comment type="caution">
    <text evidence="6">The sequence shown here is derived from an EMBL/GenBank/DDBJ whole genome shotgun (WGS) entry which is preliminary data.</text>
</comment>
<keyword evidence="4" id="KW-0804">Transcription</keyword>
<keyword evidence="7" id="KW-1185">Reference proteome</keyword>
<evidence type="ECO:0008006" key="8">
    <source>
        <dbReference type="Google" id="ProtNLM"/>
    </source>
</evidence>
<dbReference type="GO" id="GO:0003677">
    <property type="term" value="F:DNA binding"/>
    <property type="evidence" value="ECO:0007669"/>
    <property type="project" value="UniProtKB-KW"/>
</dbReference>
<accession>A0A392MR03</accession>
<evidence type="ECO:0000313" key="7">
    <source>
        <dbReference type="Proteomes" id="UP000265520"/>
    </source>
</evidence>